<name>A0A1E7ERU4_9STRA</name>
<gene>
    <name evidence="2" type="ORF">FRACYDRAFT_249581</name>
</gene>
<protein>
    <submittedName>
        <fullName evidence="2">Uncharacterized protein</fullName>
    </submittedName>
</protein>
<keyword evidence="3" id="KW-1185">Reference proteome</keyword>
<evidence type="ECO:0000256" key="1">
    <source>
        <dbReference type="SAM" id="MobiDB-lite"/>
    </source>
</evidence>
<dbReference type="InParanoid" id="A0A1E7ERU4"/>
<dbReference type="KEGG" id="fcy:FRACYDRAFT_249581"/>
<accession>A0A1E7ERU4</accession>
<organism evidence="2 3">
    <name type="scientific">Fragilariopsis cylindrus CCMP1102</name>
    <dbReference type="NCBI Taxonomy" id="635003"/>
    <lineage>
        <taxon>Eukaryota</taxon>
        <taxon>Sar</taxon>
        <taxon>Stramenopiles</taxon>
        <taxon>Ochrophyta</taxon>
        <taxon>Bacillariophyta</taxon>
        <taxon>Bacillariophyceae</taxon>
        <taxon>Bacillariophycidae</taxon>
        <taxon>Bacillariales</taxon>
        <taxon>Bacillariaceae</taxon>
        <taxon>Fragilariopsis</taxon>
    </lineage>
</organism>
<feature type="region of interest" description="Disordered" evidence="1">
    <location>
        <begin position="1"/>
        <end position="42"/>
    </location>
</feature>
<dbReference type="OrthoDB" id="44654at2759"/>
<dbReference type="AlphaFoldDB" id="A0A1E7ERU4"/>
<feature type="compositionally biased region" description="Basic and acidic residues" evidence="1">
    <location>
        <begin position="873"/>
        <end position="894"/>
    </location>
</feature>
<reference evidence="2 3" key="1">
    <citation type="submission" date="2016-09" db="EMBL/GenBank/DDBJ databases">
        <title>Extensive genetic diversity and differential bi-allelic expression allows diatom success in the polar Southern Ocean.</title>
        <authorList>
            <consortium name="DOE Joint Genome Institute"/>
            <person name="Mock T."/>
            <person name="Otillar R.P."/>
            <person name="Strauss J."/>
            <person name="Dupont C."/>
            <person name="Frickenhaus S."/>
            <person name="Maumus F."/>
            <person name="Mcmullan M."/>
            <person name="Sanges R."/>
            <person name="Schmutz J."/>
            <person name="Toseland A."/>
            <person name="Valas R."/>
            <person name="Veluchamy A."/>
            <person name="Ward B.J."/>
            <person name="Allen A."/>
            <person name="Barry K."/>
            <person name="Falciatore A."/>
            <person name="Ferrante M."/>
            <person name="Fortunato A.E."/>
            <person name="Gloeckner G."/>
            <person name="Gruber A."/>
            <person name="Hipkin R."/>
            <person name="Janech M."/>
            <person name="Kroth P."/>
            <person name="Leese F."/>
            <person name="Lindquist E."/>
            <person name="Lyon B.R."/>
            <person name="Martin J."/>
            <person name="Mayer C."/>
            <person name="Parker M."/>
            <person name="Quesneville H."/>
            <person name="Raymond J."/>
            <person name="Uhlig C."/>
            <person name="Valentin K.U."/>
            <person name="Worden A.Z."/>
            <person name="Armbrust E.V."/>
            <person name="Bowler C."/>
            <person name="Green B."/>
            <person name="Moulton V."/>
            <person name="Van Oosterhout C."/>
            <person name="Grigoriev I."/>
        </authorList>
    </citation>
    <scope>NUCLEOTIDE SEQUENCE [LARGE SCALE GENOMIC DNA]</scope>
    <source>
        <strain evidence="2 3">CCMP1102</strain>
    </source>
</reference>
<feature type="compositionally biased region" description="Acidic residues" evidence="1">
    <location>
        <begin position="849"/>
        <end position="858"/>
    </location>
</feature>
<evidence type="ECO:0000313" key="2">
    <source>
        <dbReference type="EMBL" id="OEU08681.1"/>
    </source>
</evidence>
<dbReference type="Proteomes" id="UP000095751">
    <property type="component" value="Unassembled WGS sequence"/>
</dbReference>
<proteinExistence type="predicted"/>
<dbReference type="EMBL" id="KV784379">
    <property type="protein sequence ID" value="OEU08681.1"/>
    <property type="molecule type" value="Genomic_DNA"/>
</dbReference>
<sequence length="894" mass="99701">MSSAQTSGTGTPPATAGANSNNNGGRNRGGRNNNNNAQNKPRRNQFLGLAGSETAIYGKTVTTGPDQATQIIDLVDALITYSGAQGYGRWAESISELKRLTKRDFVGTPPQKAKYGKVTINGAFAFSTLGEEEYKIDYDIWKAEFGITLKDHKQYEKEADYLFLAIKGQFEPIAWDDLEHDARFGPICLNRCPIELINLLMETCSTNESSTWDPLARIRHLRKSITYMQKPKSAPNAVGTAQYKRYLAVYVSNAFRAGGDFVFGTNFYKPFLANDSKSLVDYLGMDMKDKKYYDKKVQDLIVSVLMIEGCKSKPLRDHLKNQYLTGNVDCYPKLSSKAFEMIDNFVSDEVTAPNAISSKPNHSMVDQTKENQQPSVHALHDAINSETVCITTSNVKLNTPQEKLLPNLQLFPTIGRKKARSGLSNKLSRGNISMNALVLDSGASLHLMVNKDMLQNVRTDPNPTNIHCGGKSWSNNQVGQLCDELKVLPLPQDDLHLHTDGVANLLSLALLSESHRIFLDTRIDNAFYVYKDNGEYIRFQKEPNGLYCLHVDDGTSPAMLLTTVEKEKKLFSTLDVKRATLARYIQDCLCLPSDEDFANGLETGGIKECGPSVLETSRTTCTLKAIRKMDTIYKCRGFKIKYVYSDRAFQHCFDALAKQEIDLICCDKNAHVHFIERGIRFTKERIRGVRSMQPFKKIPRRLLMETIYAIVPLMNAITRKGGVHPTMSPREIVTGKKLVIPPFVPGTFVYGVPGGSSSATDKLRSFEALYLRPNDGGGGHFVYNINTKQRNSVPRVIGIEGKGIPMTDAIIKRINDQGEHENQPEGLIFGDINNHTTILDMEPSKQGEEDPEHDDDDASDRSYTPDGEDSILSDDHDLPMHDADNNPDGYHEDA</sequence>
<feature type="region of interest" description="Disordered" evidence="1">
    <location>
        <begin position="842"/>
        <end position="894"/>
    </location>
</feature>
<evidence type="ECO:0000313" key="3">
    <source>
        <dbReference type="Proteomes" id="UP000095751"/>
    </source>
</evidence>
<feature type="compositionally biased region" description="Low complexity" evidence="1">
    <location>
        <begin position="8"/>
        <end position="39"/>
    </location>
</feature>